<dbReference type="PANTHER" id="PTHR23272:SF161">
    <property type="entry name" value="ZINC FINGER BED DOMAIN-CONTAINING PROTEIN RICESLEEPER 1-LIKE"/>
    <property type="match status" value="1"/>
</dbReference>
<dbReference type="InterPro" id="IPR008906">
    <property type="entry name" value="HATC_C_dom"/>
</dbReference>
<feature type="domain" description="HAT C-terminal dimerisation" evidence="1">
    <location>
        <begin position="71"/>
        <end position="128"/>
    </location>
</feature>
<sequence>MSDMVMDILRRLFRVYQDRYTNLNLQSSSVGGDENVIPATQNSQDMDVDSIDDHFLRFMVAKKTTSEVLNELDRYLKEELFVATANELGLPFDILSWWKTNSSKYPVMSLMAREVLAVPVSSVASERLLALEVVF</sequence>
<accession>A0A0D2ZXE9</accession>
<proteinExistence type="predicted"/>
<evidence type="ECO:0000313" key="2">
    <source>
        <dbReference type="EnsemblPlants" id="Bo05254s020.1"/>
    </source>
</evidence>
<dbReference type="AlphaFoldDB" id="A0A0D2ZXE9"/>
<protein>
    <recommendedName>
        <fullName evidence="1">HAT C-terminal dimerisation domain-containing protein</fullName>
    </recommendedName>
</protein>
<dbReference type="InterPro" id="IPR012337">
    <property type="entry name" value="RNaseH-like_sf"/>
</dbReference>
<dbReference type="Gramene" id="Bo05254s020.1">
    <property type="protein sequence ID" value="Bo05254s020.1"/>
    <property type="gene ID" value="Bo05254s020"/>
</dbReference>
<dbReference type="SUPFAM" id="SSF53098">
    <property type="entry name" value="Ribonuclease H-like"/>
    <property type="match status" value="1"/>
</dbReference>
<dbReference type="HOGENOM" id="CLU_2112847_0_0_1"/>
<organism evidence="2 3">
    <name type="scientific">Brassica oleracea var. oleracea</name>
    <dbReference type="NCBI Taxonomy" id="109376"/>
    <lineage>
        <taxon>Eukaryota</taxon>
        <taxon>Viridiplantae</taxon>
        <taxon>Streptophyta</taxon>
        <taxon>Embryophyta</taxon>
        <taxon>Tracheophyta</taxon>
        <taxon>Spermatophyta</taxon>
        <taxon>Magnoliopsida</taxon>
        <taxon>eudicotyledons</taxon>
        <taxon>Gunneridae</taxon>
        <taxon>Pentapetalae</taxon>
        <taxon>rosids</taxon>
        <taxon>malvids</taxon>
        <taxon>Brassicales</taxon>
        <taxon>Brassicaceae</taxon>
        <taxon>Brassiceae</taxon>
        <taxon>Brassica</taxon>
    </lineage>
</organism>
<dbReference type="EnsemblPlants" id="Bo05254s020.1">
    <property type="protein sequence ID" value="Bo05254s020.1"/>
    <property type="gene ID" value="Bo05254s020"/>
</dbReference>
<dbReference type="Pfam" id="PF05699">
    <property type="entry name" value="Dimer_Tnp_hAT"/>
    <property type="match status" value="1"/>
</dbReference>
<keyword evidence="3" id="KW-1185">Reference proteome</keyword>
<reference evidence="2" key="2">
    <citation type="submission" date="2015-06" db="UniProtKB">
        <authorList>
            <consortium name="EnsemblPlants"/>
        </authorList>
    </citation>
    <scope>IDENTIFICATION</scope>
</reference>
<dbReference type="eggNOG" id="KOG1121">
    <property type="taxonomic scope" value="Eukaryota"/>
</dbReference>
<evidence type="ECO:0000313" key="3">
    <source>
        <dbReference type="Proteomes" id="UP000032141"/>
    </source>
</evidence>
<reference evidence="2" key="1">
    <citation type="journal article" date="2014" name="Genome Biol.">
        <title>Transcriptome and methylome profiling reveals relics of genome dominance in the mesopolyploid Brassica oleracea.</title>
        <authorList>
            <person name="Parkin I.A."/>
            <person name="Koh C."/>
            <person name="Tang H."/>
            <person name="Robinson S.J."/>
            <person name="Kagale S."/>
            <person name="Clarke W.E."/>
            <person name="Town C.D."/>
            <person name="Nixon J."/>
            <person name="Krishnakumar V."/>
            <person name="Bidwell S.L."/>
            <person name="Denoeud F."/>
            <person name="Belcram H."/>
            <person name="Links M.G."/>
            <person name="Just J."/>
            <person name="Clarke C."/>
            <person name="Bender T."/>
            <person name="Huebert T."/>
            <person name="Mason A.S."/>
            <person name="Pires J.C."/>
            <person name="Barker G."/>
            <person name="Moore J."/>
            <person name="Walley P.G."/>
            <person name="Manoli S."/>
            <person name="Batley J."/>
            <person name="Edwards D."/>
            <person name="Nelson M.N."/>
            <person name="Wang X."/>
            <person name="Paterson A.H."/>
            <person name="King G."/>
            <person name="Bancroft I."/>
            <person name="Chalhoub B."/>
            <person name="Sharpe A.G."/>
        </authorList>
    </citation>
    <scope>NUCLEOTIDE SEQUENCE [LARGE SCALE GENOMIC DNA]</scope>
    <source>
        <strain evidence="2">cv. TO1000</strain>
    </source>
</reference>
<dbReference type="Proteomes" id="UP000032141">
    <property type="component" value="Unassembled WGS sequence"/>
</dbReference>
<dbReference type="PANTHER" id="PTHR23272">
    <property type="entry name" value="BED FINGER-RELATED"/>
    <property type="match status" value="1"/>
</dbReference>
<evidence type="ECO:0000259" key="1">
    <source>
        <dbReference type="Pfam" id="PF05699"/>
    </source>
</evidence>
<name>A0A0D2ZXE9_BRAOL</name>
<dbReference type="GO" id="GO:0046983">
    <property type="term" value="F:protein dimerization activity"/>
    <property type="evidence" value="ECO:0007669"/>
    <property type="project" value="InterPro"/>
</dbReference>
<dbReference type="STRING" id="109376.A0A0D2ZXE9"/>